<dbReference type="Proteomes" id="UP000053617">
    <property type="component" value="Unassembled WGS sequence"/>
</dbReference>
<evidence type="ECO:0000259" key="6">
    <source>
        <dbReference type="PROSITE" id="PS50850"/>
    </source>
</evidence>
<evidence type="ECO:0000313" key="8">
    <source>
        <dbReference type="Proteomes" id="UP000053617"/>
    </source>
</evidence>
<feature type="transmembrane region" description="Helical" evidence="5">
    <location>
        <begin position="103"/>
        <end position="127"/>
    </location>
</feature>
<name>A0A0D2GQQ5_9EURO</name>
<dbReference type="SUPFAM" id="SSF103473">
    <property type="entry name" value="MFS general substrate transporter"/>
    <property type="match status" value="1"/>
</dbReference>
<dbReference type="PANTHER" id="PTHR23502:SF29">
    <property type="entry name" value="TRANSPORTER, PUTATIVE (AFU_ORTHOLOGUE AFUA_6G06680)-RELATED"/>
    <property type="match status" value="1"/>
</dbReference>
<dbReference type="Pfam" id="PF07690">
    <property type="entry name" value="MFS_1"/>
    <property type="match status" value="1"/>
</dbReference>
<feature type="transmembrane region" description="Helical" evidence="5">
    <location>
        <begin position="411"/>
        <end position="434"/>
    </location>
</feature>
<protein>
    <recommendedName>
        <fullName evidence="6">Major facilitator superfamily (MFS) profile domain-containing protein</fullName>
    </recommendedName>
</protein>
<feature type="transmembrane region" description="Helical" evidence="5">
    <location>
        <begin position="369"/>
        <end position="390"/>
    </location>
</feature>
<feature type="transmembrane region" description="Helical" evidence="5">
    <location>
        <begin position="440"/>
        <end position="465"/>
    </location>
</feature>
<evidence type="ECO:0000256" key="4">
    <source>
        <dbReference type="ARBA" id="ARBA00023136"/>
    </source>
</evidence>
<evidence type="ECO:0000313" key="7">
    <source>
        <dbReference type="EMBL" id="KIX00633.1"/>
    </source>
</evidence>
<dbReference type="AlphaFoldDB" id="A0A0D2GQQ5"/>
<dbReference type="HOGENOM" id="CLU_008455_13_0_1"/>
<reference evidence="7 8" key="1">
    <citation type="submission" date="2015-01" db="EMBL/GenBank/DDBJ databases">
        <title>The Genome Sequence of Rhinocladiella mackenzie CBS 650.93.</title>
        <authorList>
            <consortium name="The Broad Institute Genomics Platform"/>
            <person name="Cuomo C."/>
            <person name="de Hoog S."/>
            <person name="Gorbushina A."/>
            <person name="Stielow B."/>
            <person name="Teixiera M."/>
            <person name="Abouelleil A."/>
            <person name="Chapman S.B."/>
            <person name="Priest M."/>
            <person name="Young S.K."/>
            <person name="Wortman J."/>
            <person name="Nusbaum C."/>
            <person name="Birren B."/>
        </authorList>
    </citation>
    <scope>NUCLEOTIDE SEQUENCE [LARGE SCALE GENOMIC DNA]</scope>
    <source>
        <strain evidence="7 8">CBS 650.93</strain>
    </source>
</reference>
<dbReference type="GeneID" id="25297769"/>
<feature type="domain" description="Major facilitator superfamily (MFS) profile" evidence="6">
    <location>
        <begin position="72"/>
        <end position="551"/>
    </location>
</feature>
<feature type="transmembrane region" description="Helical" evidence="5">
    <location>
        <begin position="171"/>
        <end position="190"/>
    </location>
</feature>
<dbReference type="GO" id="GO:0022857">
    <property type="term" value="F:transmembrane transporter activity"/>
    <property type="evidence" value="ECO:0007669"/>
    <property type="project" value="InterPro"/>
</dbReference>
<keyword evidence="8" id="KW-1185">Reference proteome</keyword>
<keyword evidence="4 5" id="KW-0472">Membrane</keyword>
<feature type="transmembrane region" description="Helical" evidence="5">
    <location>
        <begin position="320"/>
        <end position="349"/>
    </location>
</feature>
<feature type="transmembrane region" description="Helical" evidence="5">
    <location>
        <begin position="477"/>
        <end position="495"/>
    </location>
</feature>
<evidence type="ECO:0000256" key="3">
    <source>
        <dbReference type="ARBA" id="ARBA00022989"/>
    </source>
</evidence>
<dbReference type="VEuPathDB" id="FungiDB:Z518_09698"/>
<evidence type="ECO:0000256" key="1">
    <source>
        <dbReference type="ARBA" id="ARBA00004141"/>
    </source>
</evidence>
<dbReference type="EMBL" id="KN847482">
    <property type="protein sequence ID" value="KIX00633.1"/>
    <property type="molecule type" value="Genomic_DNA"/>
</dbReference>
<proteinExistence type="predicted"/>
<evidence type="ECO:0000256" key="2">
    <source>
        <dbReference type="ARBA" id="ARBA00022692"/>
    </source>
</evidence>
<evidence type="ECO:0000256" key="5">
    <source>
        <dbReference type="SAM" id="Phobius"/>
    </source>
</evidence>
<sequence>MATFGILQEKNFEHTPGTTLLTDEIAAGASAQATAGLKHGRGRYSHIVLAPQPLDNPDDPLNWPQWRKDLCLFTVAFGSLFFTGVLVPMLSPATYELSVDLNTSIAAIAQLTGDCLLCVGAFGPFVSAVSRVWGKRPQFLLASLLGVVGTLICECINSYNGLLVGRLFQGLSVTAYESLIVALIGDIYFVHKRGAGVTTFQLVTNTFAVLSPIVAGVIFNNLGWKYLFHVSQPFLVVQLAMVFFFVPETTYISRPTPHTGVVSPEQQRRLEEVKQVEVAECEHVTPATPASEQDMGPPKTFWQRLSIFNGRLNRQNPLRLVLAPFVCLANPATVWGCLTQGISSGWWVATSFVLAQIWSVPPYNLSAASVGYLYVGPFVGGFLAVLFMSFSSDPIVRYAARKNCGVYEPEFRIYPMIVALVTGILGLFLFGNMVEAGKGYYVASCLHGIYGFSVNTAGAVMNSYVVDAHSEESTEMLIIAMVFKNFFFFGLSYWVNDYLALVGPARYFDLQGGIVMGIYLLSVPMYVFGKINRGFWGRFALLEKLGMAASD</sequence>
<dbReference type="PROSITE" id="PS50850">
    <property type="entry name" value="MFS"/>
    <property type="match status" value="1"/>
</dbReference>
<keyword evidence="2 5" id="KW-0812">Transmembrane</keyword>
<dbReference type="Gene3D" id="1.20.1250.20">
    <property type="entry name" value="MFS general substrate transporter like domains"/>
    <property type="match status" value="1"/>
</dbReference>
<comment type="subcellular location">
    <subcellularLocation>
        <location evidence="1">Membrane</location>
        <topology evidence="1">Multi-pass membrane protein</topology>
    </subcellularLocation>
</comment>
<feature type="transmembrane region" description="Helical" evidence="5">
    <location>
        <begin position="139"/>
        <end position="159"/>
    </location>
</feature>
<dbReference type="InterPro" id="IPR011701">
    <property type="entry name" value="MFS"/>
</dbReference>
<accession>A0A0D2GQQ5</accession>
<dbReference type="GO" id="GO:0005886">
    <property type="term" value="C:plasma membrane"/>
    <property type="evidence" value="ECO:0007669"/>
    <property type="project" value="TreeGrafter"/>
</dbReference>
<gene>
    <name evidence="7" type="ORF">Z518_09698</name>
</gene>
<feature type="transmembrane region" description="Helical" evidence="5">
    <location>
        <begin position="202"/>
        <end position="220"/>
    </location>
</feature>
<feature type="transmembrane region" description="Helical" evidence="5">
    <location>
        <begin position="70"/>
        <end position="91"/>
    </location>
</feature>
<dbReference type="RefSeq" id="XP_013267769.1">
    <property type="nucleotide sequence ID" value="XM_013412315.1"/>
</dbReference>
<organism evidence="7 8">
    <name type="scientific">Rhinocladiella mackenziei CBS 650.93</name>
    <dbReference type="NCBI Taxonomy" id="1442369"/>
    <lineage>
        <taxon>Eukaryota</taxon>
        <taxon>Fungi</taxon>
        <taxon>Dikarya</taxon>
        <taxon>Ascomycota</taxon>
        <taxon>Pezizomycotina</taxon>
        <taxon>Eurotiomycetes</taxon>
        <taxon>Chaetothyriomycetidae</taxon>
        <taxon>Chaetothyriales</taxon>
        <taxon>Herpotrichiellaceae</taxon>
        <taxon>Rhinocladiella</taxon>
    </lineage>
</organism>
<dbReference type="InterPro" id="IPR020846">
    <property type="entry name" value="MFS_dom"/>
</dbReference>
<dbReference type="PANTHER" id="PTHR23502">
    <property type="entry name" value="MAJOR FACILITATOR SUPERFAMILY"/>
    <property type="match status" value="1"/>
</dbReference>
<feature type="transmembrane region" description="Helical" evidence="5">
    <location>
        <begin position="226"/>
        <end position="246"/>
    </location>
</feature>
<keyword evidence="3 5" id="KW-1133">Transmembrane helix</keyword>
<feature type="transmembrane region" description="Helical" evidence="5">
    <location>
        <begin position="507"/>
        <end position="528"/>
    </location>
</feature>
<dbReference type="InterPro" id="IPR036259">
    <property type="entry name" value="MFS_trans_sf"/>
</dbReference>
<dbReference type="OrthoDB" id="2585655at2759"/>